<dbReference type="eggNOG" id="arCOG00551">
    <property type="taxonomic scope" value="Archaea"/>
</dbReference>
<dbReference type="AlphaFoldDB" id="Q9HJC8"/>
<dbReference type="HOGENOM" id="CLU_1187827_0_0_2"/>
<dbReference type="Proteomes" id="UP000001024">
    <property type="component" value="Chromosome"/>
</dbReference>
<gene>
    <name evidence="2" type="ordered locus">Ta1042</name>
</gene>
<dbReference type="SMR" id="Q9HJC8"/>
<dbReference type="InParanoid" id="Q9HJC8"/>
<dbReference type="CDD" id="cd11714">
    <property type="entry name" value="GINS_A_archaea"/>
    <property type="match status" value="1"/>
</dbReference>
<feature type="region of interest" description="Disordered" evidence="1">
    <location>
        <begin position="128"/>
        <end position="172"/>
    </location>
</feature>
<sequence>MKPADIDKLISEIRTAIYAEQSHRKIIEIDPDIYRKVRAALSDLQAEASEYFQKQDIENYLTMNNRFQTLKRDFRSLFQRRFEKIVAKAIYDISGETLSLLTDEEKEFIEKIHNIITEEFESFIPKREEKNEARAEAQPAPADESPTAIADQKPQEEPQVVQDQHQPPAEIPSENIEIKKEDGRYVLVMITEDLPPIAQLDRNYSLHSNDLVYLPQDLASILAKRKVALVLDQ</sequence>
<dbReference type="Gene3D" id="1.20.58.1030">
    <property type="match status" value="1"/>
</dbReference>
<name>Q9HJC8_THEAC</name>
<dbReference type="EMBL" id="AL445066">
    <property type="protein sequence ID" value="CAC12170.1"/>
    <property type="molecule type" value="Genomic_DNA"/>
</dbReference>
<accession>Q9HJC8</accession>
<organism evidence="2 3">
    <name type="scientific">Thermoplasma acidophilum (strain ATCC 25905 / DSM 1728 / JCM 9062 / NBRC 15155 / AMRC-C165)</name>
    <dbReference type="NCBI Taxonomy" id="273075"/>
    <lineage>
        <taxon>Archaea</taxon>
        <taxon>Methanobacteriati</taxon>
        <taxon>Thermoplasmatota</taxon>
        <taxon>Thermoplasmata</taxon>
        <taxon>Thermoplasmatales</taxon>
        <taxon>Thermoplasmataceae</taxon>
        <taxon>Thermoplasma</taxon>
    </lineage>
</organism>
<protein>
    <recommendedName>
        <fullName evidence="4">DNA replication complex GINS family protein</fullName>
    </recommendedName>
</protein>
<dbReference type="Gene3D" id="3.40.5.50">
    <property type="match status" value="1"/>
</dbReference>
<evidence type="ECO:0000313" key="3">
    <source>
        <dbReference type="Proteomes" id="UP000001024"/>
    </source>
</evidence>
<evidence type="ECO:0008006" key="4">
    <source>
        <dbReference type="Google" id="ProtNLM"/>
    </source>
</evidence>
<dbReference type="RefSeq" id="WP_010901453.1">
    <property type="nucleotide sequence ID" value="NC_002578.1"/>
</dbReference>
<dbReference type="PaxDb" id="273075-Ta1042"/>
<keyword evidence="3" id="KW-1185">Reference proteome</keyword>
<proteinExistence type="predicted"/>
<dbReference type="OrthoDB" id="57160at2157"/>
<dbReference type="STRING" id="273075.gene:9572262"/>
<dbReference type="EnsemblBacteria" id="CAC12170">
    <property type="protein sequence ID" value="CAC12170"/>
    <property type="gene ID" value="CAC12170"/>
</dbReference>
<reference evidence="2 3" key="1">
    <citation type="journal article" date="2000" name="Nature">
        <title>The genome sequence of the thermoacidophilic scavenger Thermoplasma acidophilum.</title>
        <authorList>
            <person name="Ruepp A."/>
            <person name="Graml W."/>
            <person name="Santos-Martinez M.L."/>
            <person name="Koretke K.K."/>
            <person name="Volker C."/>
            <person name="Mewes H.W."/>
            <person name="Frishman D."/>
            <person name="Stocker S."/>
            <person name="Lupas A.N."/>
            <person name="Baumeister W."/>
        </authorList>
    </citation>
    <scope>NUCLEOTIDE SEQUENCE [LARGE SCALE GENOMIC DNA]</scope>
    <source>
        <strain evidence="3">ATCC 25905 / DSM 1728 / JCM 9062 / NBRC 15155 / AMRC-C165</strain>
    </source>
</reference>
<evidence type="ECO:0000256" key="1">
    <source>
        <dbReference type="SAM" id="MobiDB-lite"/>
    </source>
</evidence>
<dbReference type="KEGG" id="tac:Ta1042"/>
<evidence type="ECO:0000313" key="2">
    <source>
        <dbReference type="EMBL" id="CAC12170.1"/>
    </source>
</evidence>